<comment type="pathway">
    <text evidence="1 6">Carbohydrate biosynthesis; dTDP-L-rhamnose biosynthesis.</text>
</comment>
<dbReference type="CDD" id="cd05254">
    <property type="entry name" value="dTDP_HR_like_SDR_e"/>
    <property type="match status" value="1"/>
</dbReference>
<reference evidence="8" key="1">
    <citation type="submission" date="2011-11" db="EMBL/GenBank/DDBJ databases">
        <title>Improved High-Quality Draft sequence of Desulfovibrio sp. U5L.</title>
        <authorList>
            <consortium name="US DOE Joint Genome Institute"/>
            <person name="Lucas S."/>
            <person name="Han J."/>
            <person name="Lapidus A."/>
            <person name="Cheng J.-F."/>
            <person name="Goodwin L."/>
            <person name="Pitluck S."/>
            <person name="Peters L."/>
            <person name="Ovchinnikova G."/>
            <person name="Held B."/>
            <person name="Detter J.C."/>
            <person name="Han C."/>
            <person name="Tapia R."/>
            <person name="Land M."/>
            <person name="Hauser L."/>
            <person name="Kyrpides N."/>
            <person name="Ivanova N."/>
            <person name="Pagani I."/>
            <person name="Gabster J."/>
            <person name="Walker C."/>
            <person name="Stolyar S."/>
            <person name="Stahl D."/>
            <person name="Arkin A."/>
            <person name="Dehal P."/>
            <person name="Hazen T."/>
            <person name="Woyke T."/>
        </authorList>
    </citation>
    <scope>NUCLEOTIDE SEQUENCE [LARGE SCALE GENOMIC DNA]</scope>
    <source>
        <strain evidence="8">U5L</strain>
    </source>
</reference>
<sequence>MSGDAGEKGRAIVLGGKTGLLGRPLTQALAEAGFAVRPTTRTELDPFDTEAVSRALADFSATHLFNTVAYTAVDAAEDDADAAYRLNRDLPAGLARACDTARAMLVHYSTDFVFRGDKATPYTEEDPTGPESVYGASKLAGERAILETGLLRYQILRTAWLYGPGKKNFVATILGLAATREELRVVGDQIGSPTSTLDLAGWSAELAATGKSGIFHAVGSGHASWCELAAEAVSVAGLPCRVVSIPSSQYPQKAKRPAYSVLSTAKLAGTIGREPRPWVQAVRDYVYSQEQSDD</sequence>
<evidence type="ECO:0000256" key="4">
    <source>
        <dbReference type="ARBA" id="ARBA00017099"/>
    </source>
</evidence>
<dbReference type="EC" id="1.1.1.133" evidence="3 6"/>
<evidence type="ECO:0000256" key="1">
    <source>
        <dbReference type="ARBA" id="ARBA00004781"/>
    </source>
</evidence>
<evidence type="ECO:0000256" key="2">
    <source>
        <dbReference type="ARBA" id="ARBA00010944"/>
    </source>
</evidence>
<feature type="domain" description="RmlD-like substrate binding" evidence="7">
    <location>
        <begin position="12"/>
        <end position="286"/>
    </location>
</feature>
<dbReference type="InterPro" id="IPR005913">
    <property type="entry name" value="dTDP_dehydrorham_reduct"/>
</dbReference>
<comment type="similarity">
    <text evidence="2 6">Belongs to the dTDP-4-dehydrorhamnose reductase family.</text>
</comment>
<organism evidence="8">
    <name type="scientific">Desulfovibrio sp. U5L</name>
    <dbReference type="NCBI Taxonomy" id="596152"/>
    <lineage>
        <taxon>Bacteria</taxon>
        <taxon>Pseudomonadati</taxon>
        <taxon>Thermodesulfobacteriota</taxon>
        <taxon>Desulfovibrionia</taxon>
        <taxon>Desulfovibrionales</taxon>
        <taxon>Desulfovibrionaceae</taxon>
        <taxon>Desulfovibrio</taxon>
    </lineage>
</organism>
<accession>I2PZU8</accession>
<dbReference type="STRING" id="596152.DesU5LDRAFT_1361"/>
<dbReference type="AlphaFoldDB" id="I2PZU8"/>
<name>I2PZU8_9BACT</name>
<dbReference type="GO" id="GO:0019305">
    <property type="term" value="P:dTDP-rhamnose biosynthetic process"/>
    <property type="evidence" value="ECO:0007669"/>
    <property type="project" value="UniProtKB-UniPathway"/>
</dbReference>
<gene>
    <name evidence="8" type="ORF">DesU5LDRAFT_1361</name>
</gene>
<proteinExistence type="inferred from homology"/>
<dbReference type="eggNOG" id="COG1091">
    <property type="taxonomic scope" value="Bacteria"/>
</dbReference>
<dbReference type="HOGENOM" id="CLU_045518_1_2_7"/>
<dbReference type="GO" id="GO:0008831">
    <property type="term" value="F:dTDP-4-dehydrorhamnose reductase activity"/>
    <property type="evidence" value="ECO:0007669"/>
    <property type="project" value="UniProtKB-EC"/>
</dbReference>
<dbReference type="NCBIfam" id="TIGR01214">
    <property type="entry name" value="rmlD"/>
    <property type="match status" value="1"/>
</dbReference>
<comment type="function">
    <text evidence="6">Catalyzes the reduction of dTDP-6-deoxy-L-lyxo-4-hexulose to yield dTDP-L-rhamnose.</text>
</comment>
<comment type="catalytic activity">
    <reaction evidence="5">
        <text>dTDP-beta-L-rhamnose + NADP(+) = dTDP-4-dehydro-beta-L-rhamnose + NADPH + H(+)</text>
        <dbReference type="Rhea" id="RHEA:21796"/>
        <dbReference type="ChEBI" id="CHEBI:15378"/>
        <dbReference type="ChEBI" id="CHEBI:57510"/>
        <dbReference type="ChEBI" id="CHEBI:57783"/>
        <dbReference type="ChEBI" id="CHEBI:58349"/>
        <dbReference type="ChEBI" id="CHEBI:62830"/>
        <dbReference type="EC" id="1.1.1.133"/>
    </reaction>
</comment>
<evidence type="ECO:0000259" key="7">
    <source>
        <dbReference type="Pfam" id="PF04321"/>
    </source>
</evidence>
<dbReference type="UniPathway" id="UPA00124"/>
<dbReference type="Gene3D" id="3.40.50.720">
    <property type="entry name" value="NAD(P)-binding Rossmann-like Domain"/>
    <property type="match status" value="1"/>
</dbReference>
<evidence type="ECO:0000256" key="6">
    <source>
        <dbReference type="RuleBase" id="RU364082"/>
    </source>
</evidence>
<keyword evidence="6" id="KW-0560">Oxidoreductase</keyword>
<keyword evidence="6" id="KW-0521">NADP</keyword>
<evidence type="ECO:0000256" key="3">
    <source>
        <dbReference type="ARBA" id="ARBA00012929"/>
    </source>
</evidence>
<dbReference type="OrthoDB" id="9803892at2"/>
<dbReference type="InterPro" id="IPR036291">
    <property type="entry name" value="NAD(P)-bd_dom_sf"/>
</dbReference>
<dbReference type="SUPFAM" id="SSF51735">
    <property type="entry name" value="NAD(P)-binding Rossmann-fold domains"/>
    <property type="match status" value="1"/>
</dbReference>
<evidence type="ECO:0000256" key="5">
    <source>
        <dbReference type="ARBA" id="ARBA00048200"/>
    </source>
</evidence>
<dbReference type="Gene3D" id="3.90.25.10">
    <property type="entry name" value="UDP-galactose 4-epimerase, domain 1"/>
    <property type="match status" value="1"/>
</dbReference>
<dbReference type="PANTHER" id="PTHR10491">
    <property type="entry name" value="DTDP-4-DEHYDRORHAMNOSE REDUCTASE"/>
    <property type="match status" value="1"/>
</dbReference>
<dbReference type="InterPro" id="IPR029903">
    <property type="entry name" value="RmlD-like-bd"/>
</dbReference>
<protein>
    <recommendedName>
        <fullName evidence="4 6">dTDP-4-dehydrorhamnose reductase</fullName>
        <ecNumber evidence="3 6">1.1.1.133</ecNumber>
    </recommendedName>
</protein>
<dbReference type="PANTHER" id="PTHR10491:SF4">
    <property type="entry name" value="METHIONINE ADENOSYLTRANSFERASE 2 SUBUNIT BETA"/>
    <property type="match status" value="1"/>
</dbReference>
<evidence type="ECO:0000313" key="8">
    <source>
        <dbReference type="EMBL" id="EIG53054.1"/>
    </source>
</evidence>
<dbReference type="Pfam" id="PF04321">
    <property type="entry name" value="RmlD_sub_bind"/>
    <property type="match status" value="1"/>
</dbReference>
<dbReference type="EMBL" id="JH600068">
    <property type="protein sequence ID" value="EIG53054.1"/>
    <property type="molecule type" value="Genomic_DNA"/>
</dbReference>